<evidence type="ECO:0000313" key="1">
    <source>
        <dbReference type="Proteomes" id="UP000046395"/>
    </source>
</evidence>
<dbReference type="AlphaFoldDB" id="A0A5S6QXX2"/>
<dbReference type="Proteomes" id="UP000046395">
    <property type="component" value="Unassembled WGS sequence"/>
</dbReference>
<keyword evidence="1" id="KW-1185">Reference proteome</keyword>
<organism evidence="1 2">
    <name type="scientific">Trichuris muris</name>
    <name type="common">Mouse whipworm</name>
    <dbReference type="NCBI Taxonomy" id="70415"/>
    <lineage>
        <taxon>Eukaryota</taxon>
        <taxon>Metazoa</taxon>
        <taxon>Ecdysozoa</taxon>
        <taxon>Nematoda</taxon>
        <taxon>Enoplea</taxon>
        <taxon>Dorylaimia</taxon>
        <taxon>Trichinellida</taxon>
        <taxon>Trichuridae</taxon>
        <taxon>Trichuris</taxon>
    </lineage>
</organism>
<dbReference type="WBParaSite" id="TMUE_3000012231.1">
    <property type="protein sequence ID" value="TMUE_3000012231.1"/>
    <property type="gene ID" value="WBGene00294431"/>
</dbReference>
<sequence>MPDESYQRDYCHLIVWQVAGGAVEEIFWGPPLPTDRSPPYIVQLWNAPDIITNDGKMKVHFGVVTMHNYYEHYDIVPCGSWVDAYDYCVTGEKSWTFVTKEGEEQPKVEAEAVLCIVERFRSFDVMDLTKAPDPEKCGYWWTASAGRAKQIEKACRCQNVFKSYIDDLTDESAVKAAFCPVVMLRSSPHMRNWSAGWKFDDRAMSLVGKTTTHRAAMNKVEGGGIPRWLCYEYSVTTANHLWRMAGMMQLYVASGAPIEFVDARRMALTAKGTATLIGAVWDAYVGSRGVNASLAHCLFRSAPVGDLVMDALWATTLGHISHWTTNGSWWHRRVEVAMPLLLLRNDTTTKWSEIYPAMTPHYEEKMVLSKFGLYNDNNCGLTTYRASEVLKEDLIGLLAVHEAPGVTPYHSPGHGNCTTTALTIHLQLCDLTKYNPSASLFTRRAFRASVKGWRVSLDPWGCTTWLRKLPRRPVPVGHLRGAPRVKVAGQSLRSKWAWAYSTLAKYGSISEWYRAVGAGACPTRRNVVALKEEAAKTRLIISTPIDSYLRQSWLLSQFGVPPVDATFAGFNMDRIDWLNWQWYGAVDASKFDHNVPLYVVTQLDCTLSRHWGRTTRQLLHRLAELGGNPPRGIKFDPTGLPPMFG</sequence>
<evidence type="ECO:0000313" key="2">
    <source>
        <dbReference type="WBParaSite" id="TMUE_3000012231.1"/>
    </source>
</evidence>
<accession>A0A5S6QXX2</accession>
<protein>
    <submittedName>
        <fullName evidence="2">Uncharacterized protein</fullName>
    </submittedName>
</protein>
<name>A0A5S6QXX2_TRIMR</name>
<proteinExistence type="predicted"/>
<reference evidence="2" key="1">
    <citation type="submission" date="2019-12" db="UniProtKB">
        <authorList>
            <consortium name="WormBaseParasite"/>
        </authorList>
    </citation>
    <scope>IDENTIFICATION</scope>
</reference>
<dbReference type="STRING" id="70415.A0A5S6QXX2"/>